<dbReference type="EMBL" id="BAABHD010000050">
    <property type="protein sequence ID" value="GAA4461012.1"/>
    <property type="molecule type" value="Genomic_DNA"/>
</dbReference>
<organism evidence="1 2">
    <name type="scientific">Nibrella saemangeumensis</name>
    <dbReference type="NCBI Taxonomy" id="1084526"/>
    <lineage>
        <taxon>Bacteria</taxon>
        <taxon>Pseudomonadati</taxon>
        <taxon>Bacteroidota</taxon>
        <taxon>Cytophagia</taxon>
        <taxon>Cytophagales</taxon>
        <taxon>Spirosomataceae</taxon>
        <taxon>Nibrella</taxon>
    </lineage>
</organism>
<sequence>MENLALTDPELIYFQPLNETTTPIEASAIATDPPLGNQIGNTTSQVYPRPTNIWVPYTQSPHQLYVRVEGGRLAAPNYWQLLLINQLNAAPPPAGQSFPGTRLDQFGGSWATETPWRAYPARYSPYSYYFGGRYHQDGQWRWNYGGLIVEKTYYRYGVLQRVNYENGHNNGYDDYIIQLAFIWL</sequence>
<evidence type="ECO:0000313" key="1">
    <source>
        <dbReference type="EMBL" id="GAA4461012.1"/>
    </source>
</evidence>
<proteinExistence type="predicted"/>
<dbReference type="RefSeq" id="WP_345245594.1">
    <property type="nucleotide sequence ID" value="NZ_BAABHD010000050.1"/>
</dbReference>
<protein>
    <submittedName>
        <fullName evidence="1">Uncharacterized protein</fullName>
    </submittedName>
</protein>
<reference evidence="2" key="1">
    <citation type="journal article" date="2019" name="Int. J. Syst. Evol. Microbiol.">
        <title>The Global Catalogue of Microorganisms (GCM) 10K type strain sequencing project: providing services to taxonomists for standard genome sequencing and annotation.</title>
        <authorList>
            <consortium name="The Broad Institute Genomics Platform"/>
            <consortium name="The Broad Institute Genome Sequencing Center for Infectious Disease"/>
            <person name="Wu L."/>
            <person name="Ma J."/>
        </authorList>
    </citation>
    <scope>NUCLEOTIDE SEQUENCE [LARGE SCALE GENOMIC DNA]</scope>
    <source>
        <strain evidence="2">JCM 17927</strain>
    </source>
</reference>
<evidence type="ECO:0000313" key="2">
    <source>
        <dbReference type="Proteomes" id="UP001501175"/>
    </source>
</evidence>
<dbReference type="Proteomes" id="UP001501175">
    <property type="component" value="Unassembled WGS sequence"/>
</dbReference>
<keyword evidence="2" id="KW-1185">Reference proteome</keyword>
<gene>
    <name evidence="1" type="ORF">GCM10023189_36320</name>
</gene>
<name>A0ABP8N471_9BACT</name>
<accession>A0ABP8N471</accession>
<comment type="caution">
    <text evidence="1">The sequence shown here is derived from an EMBL/GenBank/DDBJ whole genome shotgun (WGS) entry which is preliminary data.</text>
</comment>